<dbReference type="Gene3D" id="1.20.1260.10">
    <property type="match status" value="1"/>
</dbReference>
<dbReference type="PANTHER" id="PTHR38593:SF1">
    <property type="entry name" value="BLR2558 PROTEIN"/>
    <property type="match status" value="1"/>
</dbReference>
<organism evidence="4 5">
    <name type="scientific">Aromatoleum buckelii</name>
    <dbReference type="NCBI Taxonomy" id="200254"/>
    <lineage>
        <taxon>Bacteria</taxon>
        <taxon>Pseudomonadati</taxon>
        <taxon>Pseudomonadota</taxon>
        <taxon>Betaproteobacteria</taxon>
        <taxon>Rhodocyclales</taxon>
        <taxon>Rhodocyclaceae</taxon>
        <taxon>Aromatoleum</taxon>
    </lineage>
</organism>
<feature type="signal peptide" evidence="2">
    <location>
        <begin position="1"/>
        <end position="26"/>
    </location>
</feature>
<dbReference type="Proteomes" id="UP000601990">
    <property type="component" value="Unassembled WGS sequence"/>
</dbReference>
<evidence type="ECO:0000256" key="2">
    <source>
        <dbReference type="SAM" id="SignalP"/>
    </source>
</evidence>
<keyword evidence="2" id="KW-0732">Signal</keyword>
<evidence type="ECO:0000259" key="3">
    <source>
        <dbReference type="Pfam" id="PF13628"/>
    </source>
</evidence>
<sequence length="197" mass="21418">MTSPFRSKSLCIAAAIGLISPSVLFAQASGSAPAGAQGSTSGTSSAATTAQQLAEDDREFVEKAASAGLAEVQMGQLASKSAASSQVKQFAERMVKDHGTANSQLQQIVSDTGMELPKQPDDKHQDKLKDLQKHSGQKFDREYMELMVKEHEKDIEIFEKYAKDSKHAGLKSFAEKNLPILREHLDLAKKNERALKD</sequence>
<evidence type="ECO:0000313" key="5">
    <source>
        <dbReference type="Proteomes" id="UP000601990"/>
    </source>
</evidence>
<reference evidence="4" key="1">
    <citation type="submission" date="2019-12" db="EMBL/GenBank/DDBJ databases">
        <title>Comparative genomics gives insights into the taxonomy of the Azoarcus-Aromatoleum group and reveals separate origins of nif in the plant-associated Azoarcus and non-plant-associated Aromatoleum sub-groups.</title>
        <authorList>
            <person name="Lafos M."/>
            <person name="Maluk M."/>
            <person name="Batista M."/>
            <person name="Junghare M."/>
            <person name="Carmona M."/>
            <person name="Faoro H."/>
            <person name="Cruz L.M."/>
            <person name="Battistoni F."/>
            <person name="De Souza E."/>
            <person name="Pedrosa F."/>
            <person name="Chen W.-M."/>
            <person name="Poole P.S."/>
            <person name="Dixon R.A."/>
            <person name="James E.K."/>
        </authorList>
    </citation>
    <scope>NUCLEOTIDE SEQUENCE</scope>
    <source>
        <strain evidence="4">U120</strain>
    </source>
</reference>
<dbReference type="InterPro" id="IPR025419">
    <property type="entry name" value="DUF4142"/>
</dbReference>
<keyword evidence="5" id="KW-1185">Reference proteome</keyword>
<accession>A0ABX1MWY5</accession>
<dbReference type="PANTHER" id="PTHR38593">
    <property type="entry name" value="BLR2558 PROTEIN"/>
    <property type="match status" value="1"/>
</dbReference>
<dbReference type="EMBL" id="WTVH01000001">
    <property type="protein sequence ID" value="NMF91795.1"/>
    <property type="molecule type" value="Genomic_DNA"/>
</dbReference>
<proteinExistence type="predicted"/>
<dbReference type="InterPro" id="IPR012347">
    <property type="entry name" value="Ferritin-like"/>
</dbReference>
<feature type="region of interest" description="Disordered" evidence="1">
    <location>
        <begin position="29"/>
        <end position="59"/>
    </location>
</feature>
<gene>
    <name evidence="4" type="ORF">GO608_00405</name>
</gene>
<feature type="chain" id="PRO_5046403735" evidence="2">
    <location>
        <begin position="27"/>
        <end position="197"/>
    </location>
</feature>
<feature type="domain" description="DUF4142" evidence="3">
    <location>
        <begin position="56"/>
        <end position="189"/>
    </location>
</feature>
<protein>
    <submittedName>
        <fullName evidence="4">DUF4142 domain-containing protein</fullName>
    </submittedName>
</protein>
<dbReference type="Pfam" id="PF13628">
    <property type="entry name" value="DUF4142"/>
    <property type="match status" value="1"/>
</dbReference>
<feature type="compositionally biased region" description="Low complexity" evidence="1">
    <location>
        <begin position="29"/>
        <end position="52"/>
    </location>
</feature>
<evidence type="ECO:0000256" key="1">
    <source>
        <dbReference type="SAM" id="MobiDB-lite"/>
    </source>
</evidence>
<evidence type="ECO:0000313" key="4">
    <source>
        <dbReference type="EMBL" id="NMF91795.1"/>
    </source>
</evidence>
<name>A0ABX1MWY5_9RHOO</name>
<comment type="caution">
    <text evidence="4">The sequence shown here is derived from an EMBL/GenBank/DDBJ whole genome shotgun (WGS) entry which is preliminary data.</text>
</comment>
<dbReference type="RefSeq" id="WP_169197152.1">
    <property type="nucleotide sequence ID" value="NZ_WTVH02000008.1"/>
</dbReference>